<dbReference type="EMBL" id="JARMAB010000016">
    <property type="protein sequence ID" value="MED1203817.1"/>
    <property type="molecule type" value="Genomic_DNA"/>
</dbReference>
<comment type="caution">
    <text evidence="3">The sequence shown here is derived from an EMBL/GenBank/DDBJ whole genome shotgun (WGS) entry which is preliminary data.</text>
</comment>
<dbReference type="RefSeq" id="WP_066269760.1">
    <property type="nucleotide sequence ID" value="NZ_JARMAB010000016.1"/>
</dbReference>
<dbReference type="PANTHER" id="PTHR32063">
    <property type="match status" value="1"/>
</dbReference>
<reference evidence="3 4" key="1">
    <citation type="submission" date="2023-03" db="EMBL/GenBank/DDBJ databases">
        <title>Bacillus Genome Sequencing.</title>
        <authorList>
            <person name="Dunlap C."/>
        </authorList>
    </citation>
    <scope>NUCLEOTIDE SEQUENCE [LARGE SCALE GENOMIC DNA]</scope>
    <source>
        <strain evidence="3 4">B-23453</strain>
    </source>
</reference>
<dbReference type="Pfam" id="PF00873">
    <property type="entry name" value="ACR_tran"/>
    <property type="match status" value="2"/>
</dbReference>
<feature type="transmembrane region" description="Helical" evidence="2">
    <location>
        <begin position="1015"/>
        <end position="1036"/>
    </location>
</feature>
<dbReference type="InterPro" id="IPR027463">
    <property type="entry name" value="AcrB_DN_DC_subdom"/>
</dbReference>
<proteinExistence type="predicted"/>
<protein>
    <submittedName>
        <fullName evidence="3">Efflux RND transporter permease subunit</fullName>
    </submittedName>
</protein>
<feature type="transmembrane region" description="Helical" evidence="2">
    <location>
        <begin position="596"/>
        <end position="621"/>
    </location>
</feature>
<feature type="transmembrane region" description="Helical" evidence="2">
    <location>
        <begin position="502"/>
        <end position="522"/>
    </location>
</feature>
<dbReference type="Gene3D" id="3.30.70.1440">
    <property type="entry name" value="Multidrug efflux transporter AcrB pore domain"/>
    <property type="match status" value="1"/>
</dbReference>
<organism evidence="3 4">
    <name type="scientific">Heyndrickxia acidicola</name>
    <dbReference type="NCBI Taxonomy" id="209389"/>
    <lineage>
        <taxon>Bacteria</taxon>
        <taxon>Bacillati</taxon>
        <taxon>Bacillota</taxon>
        <taxon>Bacilli</taxon>
        <taxon>Bacillales</taxon>
        <taxon>Bacillaceae</taxon>
        <taxon>Heyndrickxia</taxon>
    </lineage>
</organism>
<keyword evidence="2" id="KW-0812">Transmembrane</keyword>
<dbReference type="PRINTS" id="PR00702">
    <property type="entry name" value="ACRIFLAVINRP"/>
</dbReference>
<name>A0ABU6MGL3_9BACI</name>
<feature type="transmembrane region" description="Helical" evidence="2">
    <location>
        <begin position="917"/>
        <end position="936"/>
    </location>
</feature>
<keyword evidence="2" id="KW-1133">Transmembrane helix</keyword>
<dbReference type="Gene3D" id="1.20.1640.10">
    <property type="entry name" value="Multidrug efflux transporter AcrB transmembrane domain"/>
    <property type="match status" value="3"/>
</dbReference>
<feature type="compositionally biased region" description="Low complexity" evidence="1">
    <location>
        <begin position="253"/>
        <end position="311"/>
    </location>
</feature>
<gene>
    <name evidence="3" type="ORF">P4T90_12155</name>
</gene>
<feature type="transmembrane region" description="Helical" evidence="2">
    <location>
        <begin position="943"/>
        <end position="963"/>
    </location>
</feature>
<feature type="region of interest" description="Disordered" evidence="1">
    <location>
        <begin position="244"/>
        <end position="315"/>
    </location>
</feature>
<feature type="transmembrane region" description="Helical" evidence="2">
    <location>
        <begin position="534"/>
        <end position="557"/>
    </location>
</feature>
<dbReference type="SUPFAM" id="SSF82714">
    <property type="entry name" value="Multidrug efflux transporter AcrB TolC docking domain, DN and DC subdomains"/>
    <property type="match status" value="2"/>
</dbReference>
<feature type="transmembrane region" description="Helical" evidence="2">
    <location>
        <begin position="427"/>
        <end position="445"/>
    </location>
</feature>
<sequence length="1084" mass="116672">MNAIINFCLKNKFAIWLITLIVTIAGIYAGINMKMETLPNINAPIITITTTYPGATPNQVAEDVTKPIEQQIKNLPGVDTVSSTSMQNASTIQIQYNYNKDMDKAQNEVKDALTSVNLPDNVKTPTVSRFNINDFPILSLSLSNKHQSLAELTQTATEDVIPDLEGIEGVSQVQASGQYVQEVDLTFNQDKLNKYGLSEDTIKQLIQGSDVSVPLGLINFGNKNKSVVIDGNIKSLDDFKNIEIPYTPKQTPSMGAAGGSQSSQAQGGMQSQSQASQSGQMTGRQGSQSQGAGAQYQSQSHAQSSTANTQAGSSQAANVNLPTVKLKDLANIVLVGKHESISKTNGQESIGIEITKSQDANTVDVANNINDEVSKLKKTHPGLTVSTILDQATPIKDSVQTMLTKAIIGAIFAVLIILIFLRNIRSTIISVISIPLSLLIGVLILKQMDISLNIMTLGAMTVAIGRVVDDSIVVIENIYRRMSDSNEPLRGKDLIREATKEMFRPIASSTIVTVAVFLPLGLVQGMVGQLFLPFALTLVFSLLASLVVAVTVVPMFADSLFKKEIKKKSQHEKEPAAGRLAGAYKKALNWSLNHKLITFGLAVLLLIGSFFLVPFIGVSFISNDQQKTVMATFNPNPGETQQDVETVASKADDYFLHRKGVQNIQYSIGKSPFGGNDQSAVFYAVYNKDAKNFDKEPDKVIKDLQSMTNKGTWKSQDFSSSGSSNQITVSVYGDDIDQIKPVVEKLENNMKDVKNLKNVDSSLSKTYQEYTLEADQSKLSKLGLTAGQIAMGLNQSGNNPALTTLKINGKDIDVYVQADKSSYTNVNDLTNTKIKTALGSEVPLNKVVTVKTGDTPDTISRQDGKMYASVTGTVGQGDVSKVSKDVQKAIDKTDIPKNVQVSMGGVTKDIKDSFTNLGLAMLAAVAIVYLILVITFGGALAPLAVLFSLPFAIIGGLVALWITHETLSVTSMIGALMLIGIVVTNAIVLIDRVIHKEREGFTTREALLEAGATRLRPILMTAIATIGALLPLAFGFEGGGLISKGMGVTVIGGLASSTLLTLLIVPVVYEFFMKFTRKSSRKES</sequence>
<evidence type="ECO:0000313" key="3">
    <source>
        <dbReference type="EMBL" id="MED1203817.1"/>
    </source>
</evidence>
<dbReference type="InterPro" id="IPR001036">
    <property type="entry name" value="Acrflvin-R"/>
</dbReference>
<dbReference type="Gene3D" id="3.30.70.1320">
    <property type="entry name" value="Multidrug efflux transporter AcrB pore domain like"/>
    <property type="match status" value="2"/>
</dbReference>
<feature type="transmembrane region" description="Helical" evidence="2">
    <location>
        <begin position="402"/>
        <end position="421"/>
    </location>
</feature>
<feature type="transmembrane region" description="Helical" evidence="2">
    <location>
        <begin position="969"/>
        <end position="994"/>
    </location>
</feature>
<evidence type="ECO:0000256" key="1">
    <source>
        <dbReference type="SAM" id="MobiDB-lite"/>
    </source>
</evidence>
<dbReference type="SUPFAM" id="SSF82866">
    <property type="entry name" value="Multidrug efflux transporter AcrB transmembrane domain"/>
    <property type="match status" value="2"/>
</dbReference>
<dbReference type="SUPFAM" id="SSF82693">
    <property type="entry name" value="Multidrug efflux transporter AcrB pore domain, PN1, PN2, PC1 and PC2 subdomains"/>
    <property type="match status" value="2"/>
</dbReference>
<keyword evidence="2" id="KW-0472">Membrane</keyword>
<evidence type="ECO:0000256" key="2">
    <source>
        <dbReference type="SAM" id="Phobius"/>
    </source>
</evidence>
<evidence type="ECO:0000313" key="4">
    <source>
        <dbReference type="Proteomes" id="UP001341444"/>
    </source>
</evidence>
<keyword evidence="4" id="KW-1185">Reference proteome</keyword>
<accession>A0ABU6MGL3</accession>
<dbReference type="Gene3D" id="3.30.2090.10">
    <property type="entry name" value="Multidrug efflux transporter AcrB TolC docking domain, DN and DC subdomains"/>
    <property type="match status" value="3"/>
</dbReference>
<feature type="transmembrane region" description="Helical" evidence="2">
    <location>
        <begin position="1048"/>
        <end position="1072"/>
    </location>
</feature>
<feature type="transmembrane region" description="Helical" evidence="2">
    <location>
        <begin position="13"/>
        <end position="31"/>
    </location>
</feature>
<dbReference type="Proteomes" id="UP001341444">
    <property type="component" value="Unassembled WGS sequence"/>
</dbReference>
<dbReference type="PANTHER" id="PTHR32063:SF0">
    <property type="entry name" value="SWARMING MOTILITY PROTEIN SWRC"/>
    <property type="match status" value="1"/>
</dbReference>
<dbReference type="Gene3D" id="3.30.70.1430">
    <property type="entry name" value="Multidrug efflux transporter AcrB pore domain"/>
    <property type="match status" value="2"/>
</dbReference>